<feature type="region of interest" description="Disordered" evidence="7">
    <location>
        <begin position="38"/>
        <end position="57"/>
    </location>
</feature>
<evidence type="ECO:0000256" key="2">
    <source>
        <dbReference type="ARBA" id="ARBA00004173"/>
    </source>
</evidence>
<name>A0A0U1M1E6_TALIS</name>
<dbReference type="Pfam" id="PF07955">
    <property type="entry name" value="DUF1687"/>
    <property type="match status" value="1"/>
</dbReference>
<keyword evidence="4" id="KW-0809">Transit peptide</keyword>
<dbReference type="AlphaFoldDB" id="A0A0U1M1E6"/>
<evidence type="ECO:0000256" key="6">
    <source>
        <dbReference type="ARBA" id="ARBA00023128"/>
    </source>
</evidence>
<organism evidence="8 9">
    <name type="scientific">Talaromyces islandicus</name>
    <name type="common">Penicillium islandicum</name>
    <dbReference type="NCBI Taxonomy" id="28573"/>
    <lineage>
        <taxon>Eukaryota</taxon>
        <taxon>Fungi</taxon>
        <taxon>Dikarya</taxon>
        <taxon>Ascomycota</taxon>
        <taxon>Pezizomycotina</taxon>
        <taxon>Eurotiomycetes</taxon>
        <taxon>Eurotiomycetidae</taxon>
        <taxon>Eurotiales</taxon>
        <taxon>Trichocomaceae</taxon>
        <taxon>Talaromyces</taxon>
        <taxon>Talaromyces sect. Islandici</taxon>
    </lineage>
</organism>
<protein>
    <recommendedName>
        <fullName evidence="10">Redox protein fmp46, mitochondrial</fullName>
    </recommendedName>
</protein>
<proteinExistence type="inferred from homology"/>
<dbReference type="InterPro" id="IPR012882">
    <property type="entry name" value="Fmp46"/>
</dbReference>
<gene>
    <name evidence="8" type="ORF">PISL3812_05895</name>
</gene>
<dbReference type="Proteomes" id="UP000054383">
    <property type="component" value="Unassembled WGS sequence"/>
</dbReference>
<dbReference type="GO" id="GO:0005739">
    <property type="term" value="C:mitochondrion"/>
    <property type="evidence" value="ECO:0007669"/>
    <property type="project" value="UniProtKB-SubCell"/>
</dbReference>
<keyword evidence="5" id="KW-0560">Oxidoreductase</keyword>
<dbReference type="InterPro" id="IPR036249">
    <property type="entry name" value="Thioredoxin-like_sf"/>
</dbReference>
<dbReference type="EMBL" id="CVMT01000005">
    <property type="protein sequence ID" value="CRG88860.1"/>
    <property type="molecule type" value="Genomic_DNA"/>
</dbReference>
<evidence type="ECO:0000256" key="5">
    <source>
        <dbReference type="ARBA" id="ARBA00023002"/>
    </source>
</evidence>
<comment type="similarity">
    <text evidence="3">Belongs to the FMP46 family.</text>
</comment>
<evidence type="ECO:0000256" key="4">
    <source>
        <dbReference type="ARBA" id="ARBA00022946"/>
    </source>
</evidence>
<evidence type="ECO:0000313" key="8">
    <source>
        <dbReference type="EMBL" id="CRG88860.1"/>
    </source>
</evidence>
<accession>A0A0U1M1E6</accession>
<dbReference type="PANTHER" id="PTHR28071:SF1">
    <property type="entry name" value="REDOX PROTEIN FMP46, MITOCHONDRIAL-RELATED"/>
    <property type="match status" value="1"/>
</dbReference>
<dbReference type="OrthoDB" id="59229at2759"/>
<dbReference type="Gene3D" id="3.40.30.10">
    <property type="entry name" value="Glutaredoxin"/>
    <property type="match status" value="1"/>
</dbReference>
<evidence type="ECO:0000256" key="3">
    <source>
        <dbReference type="ARBA" id="ARBA00009734"/>
    </source>
</evidence>
<evidence type="ECO:0008006" key="10">
    <source>
        <dbReference type="Google" id="ProtNLM"/>
    </source>
</evidence>
<dbReference type="SUPFAM" id="SSF52833">
    <property type="entry name" value="Thioredoxin-like"/>
    <property type="match status" value="1"/>
</dbReference>
<comment type="subcellular location">
    <subcellularLocation>
        <location evidence="2">Mitochondrion</location>
    </subcellularLocation>
</comment>
<keyword evidence="9" id="KW-1185">Reference proteome</keyword>
<evidence type="ECO:0000256" key="1">
    <source>
        <dbReference type="ARBA" id="ARBA00002963"/>
    </source>
</evidence>
<comment type="function">
    <text evidence="1">Putative mitochondrial redox protein which could be involved in the reduction of small toxic molecules.</text>
</comment>
<dbReference type="GO" id="GO:0016491">
    <property type="term" value="F:oxidoreductase activity"/>
    <property type="evidence" value="ECO:0007669"/>
    <property type="project" value="UniProtKB-KW"/>
</dbReference>
<evidence type="ECO:0000256" key="7">
    <source>
        <dbReference type="SAM" id="MobiDB-lite"/>
    </source>
</evidence>
<evidence type="ECO:0000313" key="9">
    <source>
        <dbReference type="Proteomes" id="UP000054383"/>
    </source>
</evidence>
<sequence length="146" mass="15799">MFRLPKTLDVITLFHKPSQASSTRVLNILRTASANASETSTLDQASDHSAAHTPAPRGEFELEVTEQAPTSDQLSTILDYLQTKGVNPSAVIQGASNKQDALRKLKEVGEQGFIRPVVVDWNNGRAAVGENESEILKLVREGEASS</sequence>
<dbReference type="OMA" id="IVDWNNG"/>
<reference evidence="8 9" key="1">
    <citation type="submission" date="2015-04" db="EMBL/GenBank/DDBJ databases">
        <authorList>
            <person name="Syromyatnikov M.Y."/>
            <person name="Popov V.N."/>
        </authorList>
    </citation>
    <scope>NUCLEOTIDE SEQUENCE [LARGE SCALE GENOMIC DNA]</scope>
    <source>
        <strain evidence="8">WF-38-12</strain>
    </source>
</reference>
<dbReference type="PANTHER" id="PTHR28071">
    <property type="entry name" value="REDOX PROTEIN FMP46, MITOCHONDRIAL-RELATED"/>
    <property type="match status" value="1"/>
</dbReference>
<keyword evidence="6" id="KW-0496">Mitochondrion</keyword>